<accession>A0A391P0Z2</accession>
<organism evidence="1 2">
    <name type="scientific">Kipferlia bialata</name>
    <dbReference type="NCBI Taxonomy" id="797122"/>
    <lineage>
        <taxon>Eukaryota</taxon>
        <taxon>Metamonada</taxon>
        <taxon>Carpediemonas-like organisms</taxon>
        <taxon>Kipferlia</taxon>
    </lineage>
</organism>
<dbReference type="AlphaFoldDB" id="A0A391P0Z2"/>
<comment type="caution">
    <text evidence="1">The sequence shown here is derived from an EMBL/GenBank/DDBJ whole genome shotgun (WGS) entry which is preliminary data.</text>
</comment>
<dbReference type="EMBL" id="BDIP01006241">
    <property type="protein sequence ID" value="GCA64129.1"/>
    <property type="molecule type" value="Genomic_DNA"/>
</dbReference>
<feature type="non-terminal residue" evidence="1">
    <location>
        <position position="448"/>
    </location>
</feature>
<proteinExistence type="predicted"/>
<keyword evidence="2" id="KW-1185">Reference proteome</keyword>
<sequence length="448" mass="46569">MDIAYMCRALSIALSDYQTKATLPSTQKLRTLLQLATHVASTTTANATLVLVGGACDVCADVVGLSTIDRSGGGESEYSALLHAALGLLVAVASHPVLVPRVYATHTLTSGLISLLDTLSRLDTAAVLTPPHSVTTEQTLLSNLVCLFAMDEAVRAGLASTLLPITVLDMACTVRHSYTSSLEASDKGAKAWTSVSDKFSVRSGLPCPSFPLLVAAPLALSALCGPRPRCMEGWGVEAVQELAGWVKVASKALGDAAASSVSSLSPADIVGWEQIVSGCLSGVARLTNALTVSVTETPKGRYHATATAVVSKECLPALVKGVSLVHTPRTHNLILTIVYGCLMDLSSLMSNVTAQGVETKLHSWMHEDTVLAPAVKHLVVCLQKGSMGVVPEDILGALLLSDPCPPTMSPSADNAPLPLPTTHTALCLDRLLCLPGPDPMSAACRAVP</sequence>
<evidence type="ECO:0000313" key="2">
    <source>
        <dbReference type="Proteomes" id="UP000265618"/>
    </source>
</evidence>
<gene>
    <name evidence="1" type="ORF">KIPB_013296</name>
</gene>
<name>A0A391P0Z2_9EUKA</name>
<dbReference type="Proteomes" id="UP000265618">
    <property type="component" value="Unassembled WGS sequence"/>
</dbReference>
<protein>
    <submittedName>
        <fullName evidence="1">Uncharacterized protein</fullName>
    </submittedName>
</protein>
<reference evidence="1 2" key="1">
    <citation type="journal article" date="2018" name="PLoS ONE">
        <title>The draft genome of Kipferlia bialata reveals reductive genome evolution in fornicate parasites.</title>
        <authorList>
            <person name="Tanifuji G."/>
            <person name="Takabayashi S."/>
            <person name="Kume K."/>
            <person name="Takagi M."/>
            <person name="Nakayama T."/>
            <person name="Kamikawa R."/>
            <person name="Inagaki Y."/>
            <person name="Hashimoto T."/>
        </authorList>
    </citation>
    <scope>NUCLEOTIDE SEQUENCE [LARGE SCALE GENOMIC DNA]</scope>
    <source>
        <strain evidence="1">NY0173</strain>
    </source>
</reference>
<evidence type="ECO:0000313" key="1">
    <source>
        <dbReference type="EMBL" id="GCA64129.1"/>
    </source>
</evidence>